<evidence type="ECO:0000313" key="2">
    <source>
        <dbReference type="Proteomes" id="UP000199207"/>
    </source>
</evidence>
<dbReference type="Proteomes" id="UP000199207">
    <property type="component" value="Unassembled WGS sequence"/>
</dbReference>
<keyword evidence="2" id="KW-1185">Reference proteome</keyword>
<dbReference type="EMBL" id="FOLM01000017">
    <property type="protein sequence ID" value="SFD48895.1"/>
    <property type="molecule type" value="Genomic_DNA"/>
</dbReference>
<dbReference type="Gene3D" id="1.25.10.10">
    <property type="entry name" value="Leucine-rich Repeat Variant"/>
    <property type="match status" value="1"/>
</dbReference>
<protein>
    <recommendedName>
        <fullName evidence="3">HEAT repeat-containing protein</fullName>
    </recommendedName>
</protein>
<sequence length="627" mass="65333">MKSPAELDTVQWQSLTHAYGSAEDVPELIRALYQDDEETAGAALDGLLATIHHQGSVYPASAPAVPFLVHAARHVTGRREELLMLLSLLADHDPAERASPHWAGSAAGAVCAELCGELPELLPCLEDAGRGVRRAALRAVVSVAGLLPDELSASVIERVHALWTTDPVPAVRADALVALNRLGRPLEPVDSPLPEVRLAAAVLAAERTGPPYPAGLVEIIAADGAEPDPEGDGFPWRGAITPDEHLCHLVMRDADAGLAVAARWIAAGDADARGSWLAGEIAGAWRDREPAVLELLLAALPHQKDAGALSHCLGTIGRWIGLLPEPGAGLRDTLYRYAQGEPETAEPALLALIRARDARALDLVLDNPRAEAVEAAARSFPEAADRLIPVIRRELAAGAAGNAGIDLVAALAPLGAAARRAQPELADCLRTGRAAIVAARQLGLNGMATPGITSLLRTAALSSDSSLSAAAAVAHYRLTGEAGPALSTFEGLLSARGPVHWHLSSLEPLGRAAAPLLPLVEPLLTAGYEWTRTAAAEAHYWITGSPEPACSVLAAVAGPTPYGLRALRALAAIGRVPGELRPALRSFAGSPLRLLSAEPSAGQTRPDEELRTVARALLSLGRPGPTD</sequence>
<name>A0A1I1SQZ9_9ACTN</name>
<gene>
    <name evidence="1" type="ORF">SAMN05421773_1173</name>
</gene>
<organism evidence="1 2">
    <name type="scientific">Streptomyces aidingensis</name>
    <dbReference type="NCBI Taxonomy" id="910347"/>
    <lineage>
        <taxon>Bacteria</taxon>
        <taxon>Bacillati</taxon>
        <taxon>Actinomycetota</taxon>
        <taxon>Actinomycetes</taxon>
        <taxon>Kitasatosporales</taxon>
        <taxon>Streptomycetaceae</taxon>
        <taxon>Streptomyces</taxon>
    </lineage>
</organism>
<proteinExistence type="predicted"/>
<evidence type="ECO:0008006" key="3">
    <source>
        <dbReference type="Google" id="ProtNLM"/>
    </source>
</evidence>
<dbReference type="InterPro" id="IPR011989">
    <property type="entry name" value="ARM-like"/>
</dbReference>
<dbReference type="InterPro" id="IPR016024">
    <property type="entry name" value="ARM-type_fold"/>
</dbReference>
<dbReference type="RefSeq" id="WP_093840965.1">
    <property type="nucleotide sequence ID" value="NZ_FOLM01000017.1"/>
</dbReference>
<reference evidence="1 2" key="1">
    <citation type="submission" date="2016-10" db="EMBL/GenBank/DDBJ databases">
        <authorList>
            <person name="de Groot N.N."/>
        </authorList>
    </citation>
    <scope>NUCLEOTIDE SEQUENCE [LARGE SCALE GENOMIC DNA]</scope>
    <source>
        <strain evidence="1 2">CGMCC 4.5739</strain>
    </source>
</reference>
<accession>A0A1I1SQZ9</accession>
<evidence type="ECO:0000313" key="1">
    <source>
        <dbReference type="EMBL" id="SFD48895.1"/>
    </source>
</evidence>
<dbReference type="AlphaFoldDB" id="A0A1I1SQZ9"/>
<dbReference type="STRING" id="910347.SAMN05421773_1173"/>
<dbReference type="SUPFAM" id="SSF48371">
    <property type="entry name" value="ARM repeat"/>
    <property type="match status" value="1"/>
</dbReference>
<dbReference type="OrthoDB" id="292843at2"/>